<dbReference type="PROSITE" id="PS50109">
    <property type="entry name" value="HIS_KIN"/>
    <property type="match status" value="1"/>
</dbReference>
<dbReference type="Gene3D" id="6.10.340.10">
    <property type="match status" value="1"/>
</dbReference>
<dbReference type="AlphaFoldDB" id="A0A9W6H340"/>
<dbReference type="GO" id="GO:0005886">
    <property type="term" value="C:plasma membrane"/>
    <property type="evidence" value="ECO:0007669"/>
    <property type="project" value="UniProtKB-SubCell"/>
</dbReference>
<evidence type="ECO:0000256" key="8">
    <source>
        <dbReference type="ARBA" id="ARBA00022679"/>
    </source>
</evidence>
<evidence type="ECO:0000256" key="5">
    <source>
        <dbReference type="ARBA" id="ARBA00012438"/>
    </source>
</evidence>
<dbReference type="Pfam" id="PF02518">
    <property type="entry name" value="HATPase_c"/>
    <property type="match status" value="1"/>
</dbReference>
<keyword evidence="24" id="KW-0472">Membrane</keyword>
<evidence type="ECO:0000256" key="20">
    <source>
        <dbReference type="ARBA" id="ARBA00023211"/>
    </source>
</evidence>
<dbReference type="Pfam" id="PF00512">
    <property type="entry name" value="HisKA"/>
    <property type="match status" value="1"/>
</dbReference>
<dbReference type="InterPro" id="IPR050980">
    <property type="entry name" value="2C_sensor_his_kinase"/>
</dbReference>
<dbReference type="InterPro" id="IPR005467">
    <property type="entry name" value="His_kinase_dom"/>
</dbReference>
<dbReference type="RefSeq" id="WP_271173051.1">
    <property type="nucleotide sequence ID" value="NZ_BSEJ01000005.1"/>
</dbReference>
<keyword evidence="10" id="KW-0547">Nucleotide-binding</keyword>
<dbReference type="PANTHER" id="PTHR44936">
    <property type="entry name" value="SENSOR PROTEIN CREC"/>
    <property type="match status" value="1"/>
</dbReference>
<evidence type="ECO:0000256" key="22">
    <source>
        <dbReference type="ARBA" id="ARBA00041776"/>
    </source>
</evidence>
<dbReference type="InterPro" id="IPR036097">
    <property type="entry name" value="HisK_dim/P_sf"/>
</dbReference>
<keyword evidence="20" id="KW-0464">Manganese</keyword>
<protein>
    <recommendedName>
        <fullName evidence="21">Signal transduction histidine-protein kinase/phosphatase MprB</fullName>
        <ecNumber evidence="5">2.7.13.3</ecNumber>
    </recommendedName>
    <alternativeName>
        <fullName evidence="22">Mycobacterial persistence regulator B</fullName>
    </alternativeName>
</protein>
<reference evidence="27" key="1">
    <citation type="journal article" date="2014" name="Int. J. Syst. Evol. Microbiol.">
        <title>Complete genome sequence of Corynebacterium casei LMG S-19264T (=DSM 44701T), isolated from a smear-ripened cheese.</title>
        <authorList>
            <consortium name="US DOE Joint Genome Institute (JGI-PGF)"/>
            <person name="Walter F."/>
            <person name="Albersmeier A."/>
            <person name="Kalinowski J."/>
            <person name="Ruckert C."/>
        </authorList>
    </citation>
    <scope>NUCLEOTIDE SEQUENCE</scope>
    <source>
        <strain evidence="27">VKM Ac-1020</strain>
    </source>
</reference>
<reference evidence="27" key="2">
    <citation type="submission" date="2023-01" db="EMBL/GenBank/DDBJ databases">
        <authorList>
            <person name="Sun Q."/>
            <person name="Evtushenko L."/>
        </authorList>
    </citation>
    <scope>NUCLEOTIDE SEQUENCE</scope>
    <source>
        <strain evidence="27">VKM Ac-1020</strain>
    </source>
</reference>
<dbReference type="GO" id="GO:0000155">
    <property type="term" value="F:phosphorelay sensor kinase activity"/>
    <property type="evidence" value="ECO:0007669"/>
    <property type="project" value="InterPro"/>
</dbReference>
<evidence type="ECO:0000256" key="4">
    <source>
        <dbReference type="ARBA" id="ARBA00004651"/>
    </source>
</evidence>
<keyword evidence="19" id="KW-0843">Virulence</keyword>
<keyword evidence="18" id="KW-0346">Stress response</keyword>
<dbReference type="Pfam" id="PF00672">
    <property type="entry name" value="HAMP"/>
    <property type="match status" value="1"/>
</dbReference>
<evidence type="ECO:0000256" key="24">
    <source>
        <dbReference type="SAM" id="Phobius"/>
    </source>
</evidence>
<accession>A0A9W6H340</accession>
<keyword evidence="8" id="KW-0808">Transferase</keyword>
<dbReference type="GO" id="GO:0005524">
    <property type="term" value="F:ATP binding"/>
    <property type="evidence" value="ECO:0007669"/>
    <property type="project" value="UniProtKB-KW"/>
</dbReference>
<dbReference type="CDD" id="cd00082">
    <property type="entry name" value="HisKA"/>
    <property type="match status" value="1"/>
</dbReference>
<evidence type="ECO:0000256" key="7">
    <source>
        <dbReference type="ARBA" id="ARBA00022553"/>
    </source>
</evidence>
<keyword evidence="14" id="KW-0460">Magnesium</keyword>
<keyword evidence="17" id="KW-0902">Two-component regulatory system</keyword>
<evidence type="ECO:0000256" key="9">
    <source>
        <dbReference type="ARBA" id="ARBA00022692"/>
    </source>
</evidence>
<dbReference type="InterPro" id="IPR003660">
    <property type="entry name" value="HAMP_dom"/>
</dbReference>
<feature type="transmembrane region" description="Helical" evidence="24">
    <location>
        <begin position="20"/>
        <end position="42"/>
    </location>
</feature>
<keyword evidence="7" id="KW-0597">Phosphoprotein</keyword>
<comment type="caution">
    <text evidence="27">The sequence shown here is derived from an EMBL/GenBank/DDBJ whole genome shotgun (WGS) entry which is preliminary data.</text>
</comment>
<evidence type="ECO:0000256" key="16">
    <source>
        <dbReference type="ARBA" id="ARBA00022989"/>
    </source>
</evidence>
<dbReference type="InterPro" id="IPR036890">
    <property type="entry name" value="HATPase_C_sf"/>
</dbReference>
<keyword evidence="15" id="KW-0904">Protein phosphatase</keyword>
<comment type="cofactor">
    <cofactor evidence="2">
        <name>Mn(2+)</name>
        <dbReference type="ChEBI" id="CHEBI:29035"/>
    </cofactor>
</comment>
<dbReference type="InterPro" id="IPR004358">
    <property type="entry name" value="Sig_transdc_His_kin-like_C"/>
</dbReference>
<dbReference type="Gene3D" id="3.30.565.10">
    <property type="entry name" value="Histidine kinase-like ATPase, C-terminal domain"/>
    <property type="match status" value="1"/>
</dbReference>
<evidence type="ECO:0000256" key="3">
    <source>
        <dbReference type="ARBA" id="ARBA00001946"/>
    </source>
</evidence>
<feature type="transmembrane region" description="Helical" evidence="24">
    <location>
        <begin position="188"/>
        <end position="209"/>
    </location>
</feature>
<evidence type="ECO:0000313" key="27">
    <source>
        <dbReference type="EMBL" id="GLJ61340.1"/>
    </source>
</evidence>
<keyword evidence="6" id="KW-1003">Cell membrane</keyword>
<dbReference type="InterPro" id="IPR003594">
    <property type="entry name" value="HATPase_dom"/>
</dbReference>
<keyword evidence="16 24" id="KW-1133">Transmembrane helix</keyword>
<dbReference type="EC" id="2.7.13.3" evidence="5"/>
<dbReference type="GO" id="GO:0004721">
    <property type="term" value="F:phosphoprotein phosphatase activity"/>
    <property type="evidence" value="ECO:0007669"/>
    <property type="project" value="UniProtKB-KW"/>
</dbReference>
<comment type="cofactor">
    <cofactor evidence="3">
        <name>Mg(2+)</name>
        <dbReference type="ChEBI" id="CHEBI:18420"/>
    </cofactor>
</comment>
<feature type="compositionally biased region" description="Basic and acidic residues" evidence="23">
    <location>
        <begin position="480"/>
        <end position="497"/>
    </location>
</feature>
<dbReference type="Proteomes" id="UP001142462">
    <property type="component" value="Unassembled WGS sequence"/>
</dbReference>
<dbReference type="Gene3D" id="1.10.287.130">
    <property type="match status" value="1"/>
</dbReference>
<feature type="domain" description="Histidine kinase" evidence="25">
    <location>
        <begin position="269"/>
        <end position="475"/>
    </location>
</feature>
<dbReference type="SMART" id="SM00304">
    <property type="entry name" value="HAMP"/>
    <property type="match status" value="1"/>
</dbReference>
<evidence type="ECO:0000256" key="18">
    <source>
        <dbReference type="ARBA" id="ARBA00023016"/>
    </source>
</evidence>
<proteinExistence type="predicted"/>
<feature type="region of interest" description="Disordered" evidence="23">
    <location>
        <begin position="476"/>
        <end position="497"/>
    </location>
</feature>
<evidence type="ECO:0000259" key="26">
    <source>
        <dbReference type="PROSITE" id="PS50885"/>
    </source>
</evidence>
<dbReference type="SMART" id="SM00388">
    <property type="entry name" value="HisKA"/>
    <property type="match status" value="1"/>
</dbReference>
<evidence type="ECO:0000256" key="15">
    <source>
        <dbReference type="ARBA" id="ARBA00022912"/>
    </source>
</evidence>
<sequence length="497" mass="52806">MADGNGGPRRRRVVSVRVRLIAVITIVAALGMAAVGLAVYIVEQATIMAQIDDRLRANLDSARFIVAGTPEEPQAWESSREAAEDIVRRMSPDDNTGVAGVVDGKAAFVPGVPLDVDLRSAPGFIPFAVRTTAGREPVLGTYAEEGVVWRFLATPVEVPGAPDAESVLFVMAYDVEAELSEINGPARVFFVAGGIVLVVIAGVGTVAAGRLLRPLRRMRETAERVSAQSRSERLPIEGRDDVSELAATMNAMLDRLDDALDSQRQLLSDVGHELKTPLTIVRGHVELMDPADPDDVRETQQLAVDELDRMSRLVQDLSSAAALHGPSPVAPEPTDAADLVAQIVRKAQAIEGADVAAGPIADVVAPLDAARITQAVLQLAQNAVTHGGGRFVIGSNVEEGRLALWVRDYGPGVPDDEKKAVFERFRRGRGRERAAGSGLGLNIVQVIARAHGGRARVTDAPGGGALFAILVPLAPDDEDTPPHADGRSHRGIDSHRR</sequence>
<keyword evidence="12" id="KW-0378">Hydrolase</keyword>
<dbReference type="CDD" id="cd06225">
    <property type="entry name" value="HAMP"/>
    <property type="match status" value="1"/>
</dbReference>
<feature type="domain" description="HAMP" evidence="26">
    <location>
        <begin position="209"/>
        <end position="261"/>
    </location>
</feature>
<evidence type="ECO:0000256" key="21">
    <source>
        <dbReference type="ARBA" id="ARBA00040454"/>
    </source>
</evidence>
<evidence type="ECO:0000313" key="28">
    <source>
        <dbReference type="Proteomes" id="UP001142462"/>
    </source>
</evidence>
<dbReference type="SMART" id="SM00387">
    <property type="entry name" value="HATPase_c"/>
    <property type="match status" value="1"/>
</dbReference>
<evidence type="ECO:0000256" key="11">
    <source>
        <dbReference type="ARBA" id="ARBA00022777"/>
    </source>
</evidence>
<organism evidence="27 28">
    <name type="scientific">Microbacterium barkeri</name>
    <dbReference type="NCBI Taxonomy" id="33917"/>
    <lineage>
        <taxon>Bacteria</taxon>
        <taxon>Bacillati</taxon>
        <taxon>Actinomycetota</taxon>
        <taxon>Actinomycetes</taxon>
        <taxon>Micrococcales</taxon>
        <taxon>Microbacteriaceae</taxon>
        <taxon>Microbacterium</taxon>
    </lineage>
</organism>
<evidence type="ECO:0000256" key="2">
    <source>
        <dbReference type="ARBA" id="ARBA00001936"/>
    </source>
</evidence>
<evidence type="ECO:0000256" key="6">
    <source>
        <dbReference type="ARBA" id="ARBA00022475"/>
    </source>
</evidence>
<keyword evidence="11" id="KW-0418">Kinase</keyword>
<comment type="subcellular location">
    <subcellularLocation>
        <location evidence="4">Cell membrane</location>
        <topology evidence="4">Multi-pass membrane protein</topology>
    </subcellularLocation>
</comment>
<keyword evidence="28" id="KW-1185">Reference proteome</keyword>
<evidence type="ECO:0000256" key="1">
    <source>
        <dbReference type="ARBA" id="ARBA00000085"/>
    </source>
</evidence>
<dbReference type="PROSITE" id="PS50885">
    <property type="entry name" value="HAMP"/>
    <property type="match status" value="1"/>
</dbReference>
<gene>
    <name evidence="27" type="ORF">GCM10017576_14690</name>
</gene>
<dbReference type="InterPro" id="IPR003661">
    <property type="entry name" value="HisK_dim/P_dom"/>
</dbReference>
<evidence type="ECO:0000259" key="25">
    <source>
        <dbReference type="PROSITE" id="PS50109"/>
    </source>
</evidence>
<keyword evidence="13" id="KW-0067">ATP-binding</keyword>
<keyword evidence="9 24" id="KW-0812">Transmembrane</keyword>
<evidence type="ECO:0000256" key="12">
    <source>
        <dbReference type="ARBA" id="ARBA00022801"/>
    </source>
</evidence>
<dbReference type="PANTHER" id="PTHR44936:SF9">
    <property type="entry name" value="SENSOR PROTEIN CREC"/>
    <property type="match status" value="1"/>
</dbReference>
<evidence type="ECO:0000256" key="13">
    <source>
        <dbReference type="ARBA" id="ARBA00022840"/>
    </source>
</evidence>
<dbReference type="SUPFAM" id="SSF55874">
    <property type="entry name" value="ATPase domain of HSP90 chaperone/DNA topoisomerase II/histidine kinase"/>
    <property type="match status" value="1"/>
</dbReference>
<dbReference type="SUPFAM" id="SSF158472">
    <property type="entry name" value="HAMP domain-like"/>
    <property type="match status" value="1"/>
</dbReference>
<name>A0A9W6H340_9MICO</name>
<dbReference type="PRINTS" id="PR00344">
    <property type="entry name" value="BCTRLSENSOR"/>
</dbReference>
<dbReference type="EMBL" id="BSEJ01000005">
    <property type="protein sequence ID" value="GLJ61340.1"/>
    <property type="molecule type" value="Genomic_DNA"/>
</dbReference>
<evidence type="ECO:0000256" key="23">
    <source>
        <dbReference type="SAM" id="MobiDB-lite"/>
    </source>
</evidence>
<evidence type="ECO:0000256" key="19">
    <source>
        <dbReference type="ARBA" id="ARBA00023026"/>
    </source>
</evidence>
<comment type="catalytic activity">
    <reaction evidence="1">
        <text>ATP + protein L-histidine = ADP + protein N-phospho-L-histidine.</text>
        <dbReference type="EC" id="2.7.13.3"/>
    </reaction>
</comment>
<evidence type="ECO:0000256" key="14">
    <source>
        <dbReference type="ARBA" id="ARBA00022842"/>
    </source>
</evidence>
<evidence type="ECO:0000256" key="10">
    <source>
        <dbReference type="ARBA" id="ARBA00022741"/>
    </source>
</evidence>
<dbReference type="CDD" id="cd00075">
    <property type="entry name" value="HATPase"/>
    <property type="match status" value="1"/>
</dbReference>
<evidence type="ECO:0000256" key="17">
    <source>
        <dbReference type="ARBA" id="ARBA00023012"/>
    </source>
</evidence>
<dbReference type="SUPFAM" id="SSF47384">
    <property type="entry name" value="Homodimeric domain of signal transducing histidine kinase"/>
    <property type="match status" value="1"/>
</dbReference>